<evidence type="ECO:0008006" key="2">
    <source>
        <dbReference type="Google" id="ProtNLM"/>
    </source>
</evidence>
<comment type="caution">
    <text evidence="1">The sequence shown here is derived from an EMBL/GenBank/DDBJ whole genome shotgun (WGS) entry which is preliminary data.</text>
</comment>
<organism evidence="1">
    <name type="scientific">marine sediment metagenome</name>
    <dbReference type="NCBI Taxonomy" id="412755"/>
    <lineage>
        <taxon>unclassified sequences</taxon>
        <taxon>metagenomes</taxon>
        <taxon>ecological metagenomes</taxon>
    </lineage>
</organism>
<dbReference type="AlphaFoldDB" id="X0ZAV8"/>
<dbReference type="SUPFAM" id="SSF88874">
    <property type="entry name" value="Receptor-binding domain of short tail fibre protein gp12"/>
    <property type="match status" value="1"/>
</dbReference>
<dbReference type="CDD" id="cd22641">
    <property type="entry name" value="C24-like"/>
    <property type="match status" value="1"/>
</dbReference>
<dbReference type="EMBL" id="BART01006085">
    <property type="protein sequence ID" value="GAG57538.1"/>
    <property type="molecule type" value="Genomic_DNA"/>
</dbReference>
<protein>
    <recommendedName>
        <fullName evidence="2">Phage tail collar domain-containing protein</fullName>
    </recommendedName>
</protein>
<proteinExistence type="predicted"/>
<evidence type="ECO:0000313" key="1">
    <source>
        <dbReference type="EMBL" id="GAG57538.1"/>
    </source>
</evidence>
<gene>
    <name evidence="1" type="ORF">S01H4_13840</name>
</gene>
<accession>X0ZAV8</accession>
<reference evidence="1" key="1">
    <citation type="journal article" date="2014" name="Front. Microbiol.">
        <title>High frequency of phylogenetically diverse reductive dehalogenase-homologous genes in deep subseafloor sedimentary metagenomes.</title>
        <authorList>
            <person name="Kawai M."/>
            <person name="Futagami T."/>
            <person name="Toyoda A."/>
            <person name="Takaki Y."/>
            <person name="Nishi S."/>
            <person name="Hori S."/>
            <person name="Arai W."/>
            <person name="Tsubouchi T."/>
            <person name="Morono Y."/>
            <person name="Uchiyama I."/>
            <person name="Ito T."/>
            <person name="Fujiyama A."/>
            <person name="Inagaki F."/>
            <person name="Takami H."/>
        </authorList>
    </citation>
    <scope>NUCLEOTIDE SEQUENCE</scope>
    <source>
        <strain evidence="1">Expedition CK06-06</strain>
    </source>
</reference>
<name>X0ZAV8_9ZZZZ</name>
<feature type="non-terminal residue" evidence="1">
    <location>
        <position position="1"/>
    </location>
</feature>
<sequence>TGGQFEMLPAGIILLWYGPIGNIPAGYVLCDGNNGSPDLRNKFVVGAGDTYAVDATGGNATHTHAFTGDGHTHDILLGPVVDAGAVFGDVTSEDSAVGTTDAKSSLPPYHALAYIMKT</sequence>